<organism evidence="1 2">
    <name type="scientific">Dacryopinax primogenitus (strain DJM 731)</name>
    <name type="common">Brown rot fungus</name>
    <dbReference type="NCBI Taxonomy" id="1858805"/>
    <lineage>
        <taxon>Eukaryota</taxon>
        <taxon>Fungi</taxon>
        <taxon>Dikarya</taxon>
        <taxon>Basidiomycota</taxon>
        <taxon>Agaricomycotina</taxon>
        <taxon>Dacrymycetes</taxon>
        <taxon>Dacrymycetales</taxon>
        <taxon>Dacrymycetaceae</taxon>
        <taxon>Dacryopinax</taxon>
    </lineage>
</organism>
<dbReference type="AlphaFoldDB" id="M5G7A3"/>
<evidence type="ECO:0000313" key="1">
    <source>
        <dbReference type="EMBL" id="EJU01692.1"/>
    </source>
</evidence>
<proteinExistence type="predicted"/>
<dbReference type="Proteomes" id="UP000030653">
    <property type="component" value="Unassembled WGS sequence"/>
</dbReference>
<evidence type="ECO:0000313" key="2">
    <source>
        <dbReference type="Proteomes" id="UP000030653"/>
    </source>
</evidence>
<sequence>MAAEFDASLNPDHLHGDRLSIMDICLSPKWPISYFTKVKVFKNLFRVLCENPIPCDMCGSNKVGQRCTGGWNYSDIDWKGDLKRVGQSCDSYWCKGYSCSFIVRNKEPAGESSKMANSKRKVTINLTGDNMKKPNKRAKSGTVKMEGELSFTIPDVVVSMEMAWRDVDSPAFLKYSGTFHKSFCHHFGSSSDTFRTVQCLHRLIHDSKRLHIAHAILSESFHVLHANIKRSGELDDDNFPIIVAPQNAREAADAIYHIKRGEPIPMVNEELEKAQAAYHHRHDNSSKKGESSCQVDKGKQWAKCEIFFFSLSDS</sequence>
<dbReference type="EMBL" id="JH795863">
    <property type="protein sequence ID" value="EJU01692.1"/>
    <property type="molecule type" value="Genomic_DNA"/>
</dbReference>
<name>M5G7A3_DACPD</name>
<gene>
    <name evidence="1" type="ORF">DACRYDRAFT_107440</name>
</gene>
<dbReference type="GeneID" id="63683531"/>
<dbReference type="HOGENOM" id="CLU_885732_0_0_1"/>
<keyword evidence="2" id="KW-1185">Reference proteome</keyword>
<dbReference type="RefSeq" id="XP_040628589.1">
    <property type="nucleotide sequence ID" value="XM_040768469.1"/>
</dbReference>
<reference evidence="1 2" key="1">
    <citation type="journal article" date="2012" name="Science">
        <title>The Paleozoic origin of enzymatic lignin decomposition reconstructed from 31 fungal genomes.</title>
        <authorList>
            <person name="Floudas D."/>
            <person name="Binder M."/>
            <person name="Riley R."/>
            <person name="Barry K."/>
            <person name="Blanchette R.A."/>
            <person name="Henrissat B."/>
            <person name="Martinez A.T."/>
            <person name="Otillar R."/>
            <person name="Spatafora J.W."/>
            <person name="Yadav J.S."/>
            <person name="Aerts A."/>
            <person name="Benoit I."/>
            <person name="Boyd A."/>
            <person name="Carlson A."/>
            <person name="Copeland A."/>
            <person name="Coutinho P.M."/>
            <person name="de Vries R.P."/>
            <person name="Ferreira P."/>
            <person name="Findley K."/>
            <person name="Foster B."/>
            <person name="Gaskell J."/>
            <person name="Glotzer D."/>
            <person name="Gorecki P."/>
            <person name="Heitman J."/>
            <person name="Hesse C."/>
            <person name="Hori C."/>
            <person name="Igarashi K."/>
            <person name="Jurgens J.A."/>
            <person name="Kallen N."/>
            <person name="Kersten P."/>
            <person name="Kohler A."/>
            <person name="Kuees U."/>
            <person name="Kumar T.K.A."/>
            <person name="Kuo A."/>
            <person name="LaButti K."/>
            <person name="Larrondo L.F."/>
            <person name="Lindquist E."/>
            <person name="Ling A."/>
            <person name="Lombard V."/>
            <person name="Lucas S."/>
            <person name="Lundell T."/>
            <person name="Martin R."/>
            <person name="McLaughlin D.J."/>
            <person name="Morgenstern I."/>
            <person name="Morin E."/>
            <person name="Murat C."/>
            <person name="Nagy L.G."/>
            <person name="Nolan M."/>
            <person name="Ohm R.A."/>
            <person name="Patyshakuliyeva A."/>
            <person name="Rokas A."/>
            <person name="Ruiz-Duenas F.J."/>
            <person name="Sabat G."/>
            <person name="Salamov A."/>
            <person name="Samejima M."/>
            <person name="Schmutz J."/>
            <person name="Slot J.C."/>
            <person name="St John F."/>
            <person name="Stenlid J."/>
            <person name="Sun H."/>
            <person name="Sun S."/>
            <person name="Syed K."/>
            <person name="Tsang A."/>
            <person name="Wiebenga A."/>
            <person name="Young D."/>
            <person name="Pisabarro A."/>
            <person name="Eastwood D.C."/>
            <person name="Martin F."/>
            <person name="Cullen D."/>
            <person name="Grigoriev I.V."/>
            <person name="Hibbett D.S."/>
        </authorList>
    </citation>
    <scope>NUCLEOTIDE SEQUENCE [LARGE SCALE GENOMIC DNA]</scope>
    <source>
        <strain evidence="1 2">DJM-731 SS1</strain>
    </source>
</reference>
<accession>M5G7A3</accession>
<protein>
    <submittedName>
        <fullName evidence="1">Uncharacterized protein</fullName>
    </submittedName>
</protein>